<reference evidence="3" key="1">
    <citation type="submission" date="2025-08" db="UniProtKB">
        <authorList>
            <consortium name="Ensembl"/>
        </authorList>
    </citation>
    <scope>IDENTIFICATION</scope>
</reference>
<dbReference type="GO" id="GO:0036064">
    <property type="term" value="C:ciliary basal body"/>
    <property type="evidence" value="ECO:0007669"/>
    <property type="project" value="InterPro"/>
</dbReference>
<dbReference type="GO" id="GO:0005813">
    <property type="term" value="C:centrosome"/>
    <property type="evidence" value="ECO:0007669"/>
    <property type="project" value="InterPro"/>
</dbReference>
<accession>A0A8D0YZD5</accession>
<dbReference type="InterPro" id="IPR029249">
    <property type="entry name" value="Rotatin_N"/>
</dbReference>
<dbReference type="PANTHER" id="PTHR31691:SF1">
    <property type="entry name" value="ROTATIN"/>
    <property type="match status" value="1"/>
</dbReference>
<proteinExistence type="predicted"/>
<dbReference type="Pfam" id="PF14726">
    <property type="entry name" value="RTTN_N"/>
    <property type="match status" value="1"/>
</dbReference>
<organism evidence="3 4">
    <name type="scientific">Sus scrofa</name>
    <name type="common">Pig</name>
    <dbReference type="NCBI Taxonomy" id="9823"/>
    <lineage>
        <taxon>Eukaryota</taxon>
        <taxon>Metazoa</taxon>
        <taxon>Chordata</taxon>
        <taxon>Craniata</taxon>
        <taxon>Vertebrata</taxon>
        <taxon>Euteleostomi</taxon>
        <taxon>Mammalia</taxon>
        <taxon>Eutheria</taxon>
        <taxon>Laurasiatheria</taxon>
        <taxon>Artiodactyla</taxon>
        <taxon>Suina</taxon>
        <taxon>Suidae</taxon>
        <taxon>Sus</taxon>
    </lineage>
</organism>
<dbReference type="SUPFAM" id="SSF48371">
    <property type="entry name" value="ARM repeat"/>
    <property type="match status" value="1"/>
</dbReference>
<feature type="domain" description="Rotatin N-terminal" evidence="2">
    <location>
        <begin position="16"/>
        <end position="112"/>
    </location>
</feature>
<feature type="compositionally biased region" description="Low complexity" evidence="1">
    <location>
        <begin position="304"/>
        <end position="318"/>
    </location>
</feature>
<evidence type="ECO:0000256" key="1">
    <source>
        <dbReference type="SAM" id="MobiDB-lite"/>
    </source>
</evidence>
<dbReference type="Proteomes" id="UP000694720">
    <property type="component" value="Unplaced"/>
</dbReference>
<feature type="region of interest" description="Disordered" evidence="1">
    <location>
        <begin position="297"/>
        <end position="346"/>
    </location>
</feature>
<protein>
    <recommendedName>
        <fullName evidence="2">Rotatin N-terminal domain-containing protein</fullName>
    </recommendedName>
</protein>
<evidence type="ECO:0000313" key="4">
    <source>
        <dbReference type="Proteomes" id="UP000694720"/>
    </source>
</evidence>
<dbReference type="Ensembl" id="ENSSSCT00035022330.1">
    <property type="protein sequence ID" value="ENSSSCP00035008190.1"/>
    <property type="gene ID" value="ENSSSCG00035017382.1"/>
</dbReference>
<dbReference type="GO" id="GO:0044782">
    <property type="term" value="P:cilium organization"/>
    <property type="evidence" value="ECO:0007669"/>
    <property type="project" value="InterPro"/>
</dbReference>
<evidence type="ECO:0000313" key="3">
    <source>
        <dbReference type="Ensembl" id="ENSSSCP00035008190.1"/>
    </source>
</evidence>
<dbReference type="PANTHER" id="PTHR31691">
    <property type="entry name" value="ROTATIN"/>
    <property type="match status" value="1"/>
</dbReference>
<sequence>MVLTGLIRKLGHQLAEIRERALRNILCKVEHNLICCADLVQERLLFLHLLEWFNFPSVPMKEEVLSLLNRLVKYSPAVQHLVDLGAVEFLSKLRSNVEPDLQAEIDGILDGLFVLPSEVPELYSASYQTSQTELPQQPEILTGYFPQDKSSFQLEVPPQPVANPTVKCLKFSTFPWLPLTTADRHVLSSNESSLRSSNHTLIWNTCELLKDVIMQDFPAEIFLQRPKIVQSLLSLLKLAFGGEGKHRLALQSVSCLQQLCVYLRNRLNFHRDPSFFSSKQDTVSQNSSLSYCHEARVTHHSQNPSPGSSSPRPSVVGRTGQRPRGDGQDWDAVSSSGSSSHAHVNSRVSVHSPLDVVHLGLPGLEAEDALELRFQQLSLPQFCISILESAVPLLKTGSRQMIIRVLELLAEDMILIGEAISADIWDDSSLFAIDMKEKLLTVLGSLGDTMCYHKNSISLEQPEAVLVHHRMAFVSISLFAVRLLQTLLPVEKASHFLPEPMSAALFLVSLDMPVSLEYPNIHEAVVAYLEQLNSENYSIYKRTAEAIYSIECTCNFLYDVGKEGEKNLLELVELADQALRSFSYHQHFPLVKEIIFICSKIWKSAQASPLLQGESQKVFLRMLSHPLLQVKVKTYHCCLEVIKECLGIHNVSKPVSSLCNGIHFLLHPKVLYEISAFGIQEPKSEV</sequence>
<name>A0A8D0YZD5_PIG</name>
<evidence type="ECO:0000259" key="2">
    <source>
        <dbReference type="Pfam" id="PF14726"/>
    </source>
</evidence>
<dbReference type="AlphaFoldDB" id="A0A8D0YZD5"/>
<dbReference type="InterPro" id="IPR030791">
    <property type="entry name" value="Rotatin"/>
</dbReference>
<dbReference type="InterPro" id="IPR016024">
    <property type="entry name" value="ARM-type_fold"/>
</dbReference>